<dbReference type="SUPFAM" id="SSF46894">
    <property type="entry name" value="C-terminal effector domain of the bipartite response regulators"/>
    <property type="match status" value="1"/>
</dbReference>
<evidence type="ECO:0000259" key="3">
    <source>
        <dbReference type="PROSITE" id="PS51755"/>
    </source>
</evidence>
<gene>
    <name evidence="4" type="ORF">GCM10020221_35600</name>
</gene>
<comment type="caution">
    <text evidence="4">The sequence shown here is derived from an EMBL/GenBank/DDBJ whole genome shotgun (WGS) entry which is preliminary data.</text>
</comment>
<dbReference type="InterPro" id="IPR036388">
    <property type="entry name" value="WH-like_DNA-bd_sf"/>
</dbReference>
<keyword evidence="1 2" id="KW-0238">DNA-binding</keyword>
<feature type="DNA-binding region" description="OmpR/PhoB-type" evidence="2">
    <location>
        <begin position="20"/>
        <end position="119"/>
    </location>
</feature>
<name>A0ABN3X4W1_STRTU</name>
<dbReference type="CDD" id="cd00383">
    <property type="entry name" value="trans_reg_C"/>
    <property type="match status" value="1"/>
</dbReference>
<reference evidence="4 5" key="1">
    <citation type="journal article" date="2019" name="Int. J. Syst. Evol. Microbiol.">
        <title>The Global Catalogue of Microorganisms (GCM) 10K type strain sequencing project: providing services to taxonomists for standard genome sequencing and annotation.</title>
        <authorList>
            <consortium name="The Broad Institute Genomics Platform"/>
            <consortium name="The Broad Institute Genome Sequencing Center for Infectious Disease"/>
            <person name="Wu L."/>
            <person name="Ma J."/>
        </authorList>
    </citation>
    <scope>NUCLEOTIDE SEQUENCE [LARGE SCALE GENOMIC DNA]</scope>
    <source>
        <strain evidence="4 5">JCM 4087</strain>
    </source>
</reference>
<protein>
    <recommendedName>
        <fullName evidence="3">OmpR/PhoB-type domain-containing protein</fullName>
    </recommendedName>
</protein>
<proteinExistence type="predicted"/>
<accession>A0ABN3X4W1</accession>
<dbReference type="InterPro" id="IPR016032">
    <property type="entry name" value="Sig_transdc_resp-reg_C-effctor"/>
</dbReference>
<dbReference type="RefSeq" id="WP_344964533.1">
    <property type="nucleotide sequence ID" value="NZ_BAAAXZ010000133.1"/>
</dbReference>
<organism evidence="4 5">
    <name type="scientific">Streptomyces thioluteus</name>
    <dbReference type="NCBI Taxonomy" id="66431"/>
    <lineage>
        <taxon>Bacteria</taxon>
        <taxon>Bacillati</taxon>
        <taxon>Actinomycetota</taxon>
        <taxon>Actinomycetes</taxon>
        <taxon>Kitasatosporales</taxon>
        <taxon>Streptomycetaceae</taxon>
        <taxon>Streptomyces</taxon>
    </lineage>
</organism>
<dbReference type="PANTHER" id="PTHR48111">
    <property type="entry name" value="REGULATOR OF RPOS"/>
    <property type="match status" value="1"/>
</dbReference>
<dbReference type="Proteomes" id="UP001501102">
    <property type="component" value="Unassembled WGS sequence"/>
</dbReference>
<feature type="domain" description="OmpR/PhoB-type" evidence="3">
    <location>
        <begin position="20"/>
        <end position="119"/>
    </location>
</feature>
<sequence length="121" mass="13206">MTTASSEARTRPVPGVPSAVRPLAVGDLVLDVADRVAYRDGAEIRLTATECALLRQLMSNPGRVLSKSLLLDRVWAHAFGPGDRGNLVELYISYLRKKIDAGRPPMIHTRRGMGYVLKPAP</sequence>
<dbReference type="Gene3D" id="1.10.10.10">
    <property type="entry name" value="Winged helix-like DNA-binding domain superfamily/Winged helix DNA-binding domain"/>
    <property type="match status" value="1"/>
</dbReference>
<dbReference type="SMART" id="SM00862">
    <property type="entry name" value="Trans_reg_C"/>
    <property type="match status" value="1"/>
</dbReference>
<evidence type="ECO:0000313" key="5">
    <source>
        <dbReference type="Proteomes" id="UP001501102"/>
    </source>
</evidence>
<evidence type="ECO:0000256" key="2">
    <source>
        <dbReference type="PROSITE-ProRule" id="PRU01091"/>
    </source>
</evidence>
<dbReference type="InterPro" id="IPR001867">
    <property type="entry name" value="OmpR/PhoB-type_DNA-bd"/>
</dbReference>
<dbReference type="EMBL" id="BAAAXZ010000133">
    <property type="protein sequence ID" value="GAA2936718.1"/>
    <property type="molecule type" value="Genomic_DNA"/>
</dbReference>
<evidence type="ECO:0000313" key="4">
    <source>
        <dbReference type="EMBL" id="GAA2936718.1"/>
    </source>
</evidence>
<evidence type="ECO:0000256" key="1">
    <source>
        <dbReference type="ARBA" id="ARBA00023125"/>
    </source>
</evidence>
<dbReference type="PANTHER" id="PTHR48111:SF28">
    <property type="entry name" value="TRANSCRIPTIONAL REGULATORY PROTEIN TCRX-RELATED"/>
    <property type="match status" value="1"/>
</dbReference>
<dbReference type="InterPro" id="IPR039420">
    <property type="entry name" value="WalR-like"/>
</dbReference>
<dbReference type="PROSITE" id="PS51755">
    <property type="entry name" value="OMPR_PHOB"/>
    <property type="match status" value="1"/>
</dbReference>
<keyword evidence="5" id="KW-1185">Reference proteome</keyword>
<dbReference type="Pfam" id="PF00486">
    <property type="entry name" value="Trans_reg_C"/>
    <property type="match status" value="1"/>
</dbReference>